<accession>A0A8R1V128</accession>
<keyword evidence="2" id="KW-1185">Reference proteome</keyword>
<gene>
    <name evidence="1" type="primary">WBGene00283631</name>
</gene>
<proteinExistence type="predicted"/>
<evidence type="ECO:0000313" key="1">
    <source>
        <dbReference type="EnsemblMetazoa" id="PPA45262.1"/>
    </source>
</evidence>
<sequence>MVKRDAEEGTDHRYYPNGLPCIWSANAEAVCVCEEPENRPDSGNLRAGILKSRQFLVARGSRRMESRCDVVQEATDALLQERGLGGAEVK</sequence>
<name>A0A2A6CEB5_PRIPA</name>
<reference evidence="1" key="2">
    <citation type="submission" date="2022-06" db="UniProtKB">
        <authorList>
            <consortium name="EnsemblMetazoa"/>
        </authorList>
    </citation>
    <scope>IDENTIFICATION</scope>
    <source>
        <strain evidence="1">PS312</strain>
    </source>
</reference>
<evidence type="ECO:0000313" key="2">
    <source>
        <dbReference type="Proteomes" id="UP000005239"/>
    </source>
</evidence>
<dbReference type="EnsemblMetazoa" id="PPA45262.1">
    <property type="protein sequence ID" value="PPA45262.1"/>
    <property type="gene ID" value="WBGene00283631"/>
</dbReference>
<reference evidence="2" key="1">
    <citation type="journal article" date="2008" name="Nat. Genet.">
        <title>The Pristionchus pacificus genome provides a unique perspective on nematode lifestyle and parasitism.</title>
        <authorList>
            <person name="Dieterich C."/>
            <person name="Clifton S.W."/>
            <person name="Schuster L.N."/>
            <person name="Chinwalla A."/>
            <person name="Delehaunty K."/>
            <person name="Dinkelacker I."/>
            <person name="Fulton L."/>
            <person name="Fulton R."/>
            <person name="Godfrey J."/>
            <person name="Minx P."/>
            <person name="Mitreva M."/>
            <person name="Roeseler W."/>
            <person name="Tian H."/>
            <person name="Witte H."/>
            <person name="Yang S.P."/>
            <person name="Wilson R.K."/>
            <person name="Sommer R.J."/>
        </authorList>
    </citation>
    <scope>NUCLEOTIDE SEQUENCE [LARGE SCALE GENOMIC DNA]</scope>
    <source>
        <strain evidence="2">PS312</strain>
    </source>
</reference>
<dbReference type="Proteomes" id="UP000005239">
    <property type="component" value="Unassembled WGS sequence"/>
</dbReference>
<organism evidence="1 2">
    <name type="scientific">Pristionchus pacificus</name>
    <name type="common">Parasitic nematode worm</name>
    <dbReference type="NCBI Taxonomy" id="54126"/>
    <lineage>
        <taxon>Eukaryota</taxon>
        <taxon>Metazoa</taxon>
        <taxon>Ecdysozoa</taxon>
        <taxon>Nematoda</taxon>
        <taxon>Chromadorea</taxon>
        <taxon>Rhabditida</taxon>
        <taxon>Rhabditina</taxon>
        <taxon>Diplogasteromorpha</taxon>
        <taxon>Diplogasteroidea</taxon>
        <taxon>Neodiplogasteridae</taxon>
        <taxon>Pristionchus</taxon>
    </lineage>
</organism>
<dbReference type="AlphaFoldDB" id="A0A2A6CEB5"/>
<accession>A0A2A6CEB5</accession>
<protein>
    <submittedName>
        <fullName evidence="1">Uncharacterized protein</fullName>
    </submittedName>
</protein>